<comment type="caution">
    <text evidence="2">The sequence shown here is derived from an EMBL/GenBank/DDBJ whole genome shotgun (WGS) entry which is preliminary data.</text>
</comment>
<keyword evidence="3" id="KW-1185">Reference proteome</keyword>
<evidence type="ECO:0000313" key="2">
    <source>
        <dbReference type="EMBL" id="CAF1625095.1"/>
    </source>
</evidence>
<reference evidence="2" key="1">
    <citation type="submission" date="2021-02" db="EMBL/GenBank/DDBJ databases">
        <authorList>
            <person name="Nowell W R."/>
        </authorList>
    </citation>
    <scope>NUCLEOTIDE SEQUENCE</scope>
</reference>
<dbReference type="Proteomes" id="UP000663832">
    <property type="component" value="Unassembled WGS sequence"/>
</dbReference>
<gene>
    <name evidence="1" type="ORF">BJG266_LOCUS39459</name>
    <name evidence="2" type="ORF">QVE165_LOCUS56360</name>
</gene>
<proteinExistence type="predicted"/>
<feature type="non-terminal residue" evidence="2">
    <location>
        <position position="1"/>
    </location>
</feature>
<name>A0A816CT44_9BILA</name>
<sequence length="41" mass="4569">EMNEVKRFIKQQNNALGYGSITKLSHSQSLTPCGGVSLRLY</sequence>
<dbReference type="Proteomes" id="UP000663877">
    <property type="component" value="Unassembled WGS sequence"/>
</dbReference>
<evidence type="ECO:0000313" key="3">
    <source>
        <dbReference type="Proteomes" id="UP000663832"/>
    </source>
</evidence>
<organism evidence="2 3">
    <name type="scientific">Adineta steineri</name>
    <dbReference type="NCBI Taxonomy" id="433720"/>
    <lineage>
        <taxon>Eukaryota</taxon>
        <taxon>Metazoa</taxon>
        <taxon>Spiralia</taxon>
        <taxon>Gnathifera</taxon>
        <taxon>Rotifera</taxon>
        <taxon>Eurotatoria</taxon>
        <taxon>Bdelloidea</taxon>
        <taxon>Adinetida</taxon>
        <taxon>Adinetidae</taxon>
        <taxon>Adineta</taxon>
    </lineage>
</organism>
<dbReference type="EMBL" id="CAJNOM010002034">
    <property type="protein sequence ID" value="CAF1625095.1"/>
    <property type="molecule type" value="Genomic_DNA"/>
</dbReference>
<protein>
    <submittedName>
        <fullName evidence="2">Uncharacterized protein</fullName>
    </submittedName>
</protein>
<dbReference type="AlphaFoldDB" id="A0A816CT44"/>
<dbReference type="EMBL" id="CAJNOI010001701">
    <property type="protein sequence ID" value="CAF1433205.1"/>
    <property type="molecule type" value="Genomic_DNA"/>
</dbReference>
<evidence type="ECO:0000313" key="1">
    <source>
        <dbReference type="EMBL" id="CAF1433205.1"/>
    </source>
</evidence>
<accession>A0A816CT44</accession>